<protein>
    <submittedName>
        <fullName evidence="1">AlpA family phage regulatory protein</fullName>
    </submittedName>
</protein>
<organism evidence="1 2">
    <name type="scientific">Escherichia coli</name>
    <dbReference type="NCBI Taxonomy" id="562"/>
    <lineage>
        <taxon>Bacteria</taxon>
        <taxon>Pseudomonadati</taxon>
        <taxon>Pseudomonadota</taxon>
        <taxon>Gammaproteobacteria</taxon>
        <taxon>Enterobacterales</taxon>
        <taxon>Enterobacteriaceae</taxon>
        <taxon>Escherichia</taxon>
    </lineage>
</organism>
<dbReference type="Proteomes" id="UP000640866">
    <property type="component" value="Unassembled WGS sequence"/>
</dbReference>
<evidence type="ECO:0000313" key="1">
    <source>
        <dbReference type="EMBL" id="MBE0981430.1"/>
    </source>
</evidence>
<proteinExistence type="predicted"/>
<dbReference type="EMBL" id="JACZOI010000861">
    <property type="protein sequence ID" value="MBE0981430.1"/>
    <property type="molecule type" value="Genomic_DNA"/>
</dbReference>
<dbReference type="AlphaFoldDB" id="A0AAP1RCI4"/>
<feature type="non-terminal residue" evidence="1">
    <location>
        <position position="54"/>
    </location>
</feature>
<evidence type="ECO:0000313" key="2">
    <source>
        <dbReference type="Proteomes" id="UP000640866"/>
    </source>
</evidence>
<accession>A0AAP1RCI4</accession>
<reference evidence="1" key="1">
    <citation type="submission" date="2020-09" db="EMBL/GenBank/DDBJ databases">
        <title>Emerging polyconal dissemination of OXA-244-producing E. coli in France.</title>
        <authorList>
            <person name="Emeraud C."/>
            <person name="Girlich D."/>
            <person name="Bonnin R.A."/>
            <person name="Jousset A.B."/>
            <person name="Naas T."/>
            <person name="Dortet L."/>
        </authorList>
    </citation>
    <scope>NUCLEOTIDE SEQUENCE</scope>
    <source>
        <strain evidence="1">225E3</strain>
    </source>
</reference>
<name>A0AAP1RCI4_ECOLX</name>
<comment type="caution">
    <text evidence="1">The sequence shown here is derived from an EMBL/GenBank/DDBJ whole genome shotgun (WGS) entry which is preliminary data.</text>
</comment>
<sequence length="54" mass="6330">MSTNGNILFTKDVMAELRYGAMSAFYAFMNDEKNKFPRPFKIGRRNAWHRDDVA</sequence>
<dbReference type="Gene3D" id="1.10.238.160">
    <property type="match status" value="1"/>
</dbReference>
<gene>
    <name evidence="1" type="ORF">IH772_30690</name>
</gene>